<reference evidence="2" key="2">
    <citation type="submission" date="2021-08" db="EMBL/GenBank/DDBJ databases">
        <authorList>
            <person name="Tani A."/>
            <person name="Ola A."/>
            <person name="Ogura Y."/>
            <person name="Katsura K."/>
            <person name="Hayashi T."/>
        </authorList>
    </citation>
    <scope>NUCLEOTIDE SEQUENCE</scope>
    <source>
        <strain evidence="2">NBRC 15689</strain>
    </source>
</reference>
<dbReference type="SUPFAM" id="SSF51735">
    <property type="entry name" value="NAD(P)-binding Rossmann-fold domains"/>
    <property type="match status" value="1"/>
</dbReference>
<evidence type="ECO:0000313" key="3">
    <source>
        <dbReference type="Proteomes" id="UP001055156"/>
    </source>
</evidence>
<reference evidence="2" key="1">
    <citation type="journal article" date="2021" name="Front. Microbiol.">
        <title>Comprehensive Comparative Genomics and Phenotyping of Methylobacterium Species.</title>
        <authorList>
            <person name="Alessa O."/>
            <person name="Ogura Y."/>
            <person name="Fujitani Y."/>
            <person name="Takami H."/>
            <person name="Hayashi T."/>
            <person name="Sahin N."/>
            <person name="Tani A."/>
        </authorList>
    </citation>
    <scope>NUCLEOTIDE SEQUENCE</scope>
    <source>
        <strain evidence="2">NBRC 15689</strain>
    </source>
</reference>
<accession>A0ABQ4TC60</accession>
<dbReference type="Gene3D" id="3.40.50.720">
    <property type="entry name" value="NAD(P)-binding Rossmann-like Domain"/>
    <property type="match status" value="1"/>
</dbReference>
<feature type="domain" description="NAD-dependent epimerase/dehydratase" evidence="1">
    <location>
        <begin position="3"/>
        <end position="210"/>
    </location>
</feature>
<evidence type="ECO:0000259" key="1">
    <source>
        <dbReference type="Pfam" id="PF01370"/>
    </source>
</evidence>
<protein>
    <submittedName>
        <fullName evidence="2">Aurachin B dehydrogenase</fullName>
    </submittedName>
</protein>
<keyword evidence="3" id="KW-1185">Reference proteome</keyword>
<dbReference type="InterPro" id="IPR036291">
    <property type="entry name" value="NAD(P)-bd_dom_sf"/>
</dbReference>
<dbReference type="InterPro" id="IPR051783">
    <property type="entry name" value="NAD(P)-dependent_oxidoreduct"/>
</dbReference>
<dbReference type="PANTHER" id="PTHR48079">
    <property type="entry name" value="PROTEIN YEEZ"/>
    <property type="match status" value="1"/>
</dbReference>
<dbReference type="EMBL" id="BPQV01000007">
    <property type="protein sequence ID" value="GJE27917.1"/>
    <property type="molecule type" value="Genomic_DNA"/>
</dbReference>
<dbReference type="InterPro" id="IPR001509">
    <property type="entry name" value="Epimerase_deHydtase"/>
</dbReference>
<dbReference type="PANTHER" id="PTHR48079:SF6">
    <property type="entry name" value="NAD(P)-BINDING DOMAIN-CONTAINING PROTEIN-RELATED"/>
    <property type="match status" value="1"/>
</dbReference>
<sequence>MTILLTGATGLVGARLLPRLLDAGLDCRALIRGSGYTQAGATTVLGDLFADASLVDAVQGITAVVHLAASFRTLDTDLVWRSNLDGTRNLVAAVRINAPEARFIMASTTNVYGANSVHPGREEDTVAPEAAYPASKLAAEQTLRDSGLNWSILRLGFVYGDGDGHLEDLPKHVPRFGWHPAQRMSTVHHRDVATAVLIALRGGMDRRTVNIVDDAPLSIYELVTLAGGNMEPSAALLENPWNMQADGTLARSLGFQPVVRTIYQAVAQGLL</sequence>
<dbReference type="Proteomes" id="UP001055156">
    <property type="component" value="Unassembled WGS sequence"/>
</dbReference>
<organism evidence="2 3">
    <name type="scientific">Methylobacterium organophilum</name>
    <dbReference type="NCBI Taxonomy" id="410"/>
    <lineage>
        <taxon>Bacteria</taxon>
        <taxon>Pseudomonadati</taxon>
        <taxon>Pseudomonadota</taxon>
        <taxon>Alphaproteobacteria</taxon>
        <taxon>Hyphomicrobiales</taxon>
        <taxon>Methylobacteriaceae</taxon>
        <taxon>Methylobacterium</taxon>
    </lineage>
</organism>
<gene>
    <name evidence="2" type="primary">auaH_1</name>
    <name evidence="2" type="ORF">LKMONMHP_2779</name>
</gene>
<comment type="caution">
    <text evidence="2">The sequence shown here is derived from an EMBL/GenBank/DDBJ whole genome shotgun (WGS) entry which is preliminary data.</text>
</comment>
<proteinExistence type="predicted"/>
<name>A0ABQ4TC60_METOR</name>
<evidence type="ECO:0000313" key="2">
    <source>
        <dbReference type="EMBL" id="GJE27917.1"/>
    </source>
</evidence>
<dbReference type="RefSeq" id="WP_238311709.1">
    <property type="nucleotide sequence ID" value="NZ_BPQV01000007.1"/>
</dbReference>
<dbReference type="Pfam" id="PF01370">
    <property type="entry name" value="Epimerase"/>
    <property type="match status" value="1"/>
</dbReference>